<dbReference type="InterPro" id="IPR013320">
    <property type="entry name" value="ConA-like_dom_sf"/>
</dbReference>
<comment type="caution">
    <text evidence="2">The sequence shown here is derived from an EMBL/GenBank/DDBJ whole genome shotgun (WGS) entry which is preliminary data.</text>
</comment>
<dbReference type="SUPFAM" id="SSF49899">
    <property type="entry name" value="Concanavalin A-like lectins/glucanases"/>
    <property type="match status" value="1"/>
</dbReference>
<dbReference type="RefSeq" id="WP_279832091.1">
    <property type="nucleotide sequence ID" value="NZ_JARVWT010000001.1"/>
</dbReference>
<name>A0AAP3ZVN0_PAEPO</name>
<evidence type="ECO:0000259" key="1">
    <source>
        <dbReference type="Pfam" id="PF08244"/>
    </source>
</evidence>
<sequence length="83" mass="9631">MENVSLFKFVVQAIYYRLGELRVSEKQEMLVGYASDTQEVYVDRTRSGCSDFHEDFAGRHAASLETVENRLDIHIYVDRSPLK</sequence>
<dbReference type="Pfam" id="PF08244">
    <property type="entry name" value="Glyco_hydro_32C"/>
    <property type="match status" value="1"/>
</dbReference>
<dbReference type="AlphaFoldDB" id="A0AAP3ZVN0"/>
<evidence type="ECO:0000313" key="2">
    <source>
        <dbReference type="EMBL" id="MDH2330430.1"/>
    </source>
</evidence>
<protein>
    <submittedName>
        <fullName evidence="2">GH32 C-terminal domain-containing protein</fullName>
    </submittedName>
</protein>
<dbReference type="EMBL" id="JARVWT010000001">
    <property type="protein sequence ID" value="MDH2330430.1"/>
    <property type="molecule type" value="Genomic_DNA"/>
</dbReference>
<reference evidence="2" key="1">
    <citation type="submission" date="2023-04" db="EMBL/GenBank/DDBJ databases">
        <title>Uncovering the Secrets of Slow-Growing Bacteria in Tropical Savanna Soil through Cultivation and Genomic Analysis.</title>
        <authorList>
            <person name="Goncalves O.S."/>
            <person name="Santana M.F."/>
        </authorList>
    </citation>
    <scope>NUCLEOTIDE SEQUENCE</scope>
    <source>
        <strain evidence="2">ANTI</strain>
    </source>
</reference>
<organism evidence="2 3">
    <name type="scientific">Paenibacillus polymyxa</name>
    <name type="common">Bacillus polymyxa</name>
    <dbReference type="NCBI Taxonomy" id="1406"/>
    <lineage>
        <taxon>Bacteria</taxon>
        <taxon>Bacillati</taxon>
        <taxon>Bacillota</taxon>
        <taxon>Bacilli</taxon>
        <taxon>Bacillales</taxon>
        <taxon>Paenibacillaceae</taxon>
        <taxon>Paenibacillus</taxon>
    </lineage>
</organism>
<accession>A0AAP3ZVN0</accession>
<feature type="domain" description="Glycosyl hydrolase family 32 C-terminal" evidence="1">
    <location>
        <begin position="21"/>
        <end position="80"/>
    </location>
</feature>
<dbReference type="Proteomes" id="UP001229409">
    <property type="component" value="Unassembled WGS sequence"/>
</dbReference>
<gene>
    <name evidence="2" type="ORF">QDS18_06095</name>
</gene>
<evidence type="ECO:0000313" key="3">
    <source>
        <dbReference type="Proteomes" id="UP001229409"/>
    </source>
</evidence>
<dbReference type="Gene3D" id="2.60.120.560">
    <property type="entry name" value="Exo-inulinase, domain 1"/>
    <property type="match status" value="1"/>
</dbReference>
<dbReference type="InterPro" id="IPR013189">
    <property type="entry name" value="Glyco_hydro_32_C"/>
</dbReference>
<proteinExistence type="predicted"/>